<dbReference type="Gene3D" id="1.20.1560.10">
    <property type="entry name" value="ABC transporter type 1, transmembrane domain"/>
    <property type="match status" value="1"/>
</dbReference>
<dbReference type="InterPro" id="IPR011527">
    <property type="entry name" value="ABC1_TM_dom"/>
</dbReference>
<dbReference type="Proteomes" id="UP000604243">
    <property type="component" value="Unassembled WGS sequence"/>
</dbReference>
<keyword evidence="5 7" id="KW-1133">Transmembrane helix</keyword>
<evidence type="ECO:0000256" key="4">
    <source>
        <dbReference type="ARBA" id="ARBA00022840"/>
    </source>
</evidence>
<evidence type="ECO:0000259" key="8">
    <source>
        <dbReference type="PROSITE" id="PS50893"/>
    </source>
</evidence>
<evidence type="ECO:0000256" key="5">
    <source>
        <dbReference type="ARBA" id="ARBA00022989"/>
    </source>
</evidence>
<dbReference type="InterPro" id="IPR039421">
    <property type="entry name" value="Type_1_exporter"/>
</dbReference>
<keyword evidence="11" id="KW-1185">Reference proteome</keyword>
<feature type="transmembrane region" description="Helical" evidence="7">
    <location>
        <begin position="134"/>
        <end position="157"/>
    </location>
</feature>
<gene>
    <name evidence="10" type="ORF">GCM10010082_12920</name>
</gene>
<dbReference type="SMART" id="SM00382">
    <property type="entry name" value="AAA"/>
    <property type="match status" value="1"/>
</dbReference>
<dbReference type="Gene3D" id="3.40.50.300">
    <property type="entry name" value="P-loop containing nucleotide triphosphate hydrolases"/>
    <property type="match status" value="1"/>
</dbReference>
<dbReference type="PANTHER" id="PTHR24221">
    <property type="entry name" value="ATP-BINDING CASSETTE SUB-FAMILY B"/>
    <property type="match status" value="1"/>
</dbReference>
<dbReference type="Pfam" id="PF00664">
    <property type="entry name" value="ABC_membrane"/>
    <property type="match status" value="1"/>
</dbReference>
<dbReference type="EMBL" id="BMZM01000002">
    <property type="protein sequence ID" value="GHC22309.1"/>
    <property type="molecule type" value="Genomic_DNA"/>
</dbReference>
<dbReference type="InterPro" id="IPR003593">
    <property type="entry name" value="AAA+_ATPase"/>
</dbReference>
<proteinExistence type="predicted"/>
<feature type="domain" description="ABC transmembrane type-1" evidence="9">
    <location>
        <begin position="22"/>
        <end position="307"/>
    </location>
</feature>
<keyword evidence="2 7" id="KW-0812">Transmembrane</keyword>
<dbReference type="GO" id="GO:0005524">
    <property type="term" value="F:ATP binding"/>
    <property type="evidence" value="ECO:0007669"/>
    <property type="project" value="UniProtKB-KW"/>
</dbReference>
<dbReference type="PROSITE" id="PS50929">
    <property type="entry name" value="ABC_TM1F"/>
    <property type="match status" value="1"/>
</dbReference>
<evidence type="ECO:0000313" key="11">
    <source>
        <dbReference type="Proteomes" id="UP000604243"/>
    </source>
</evidence>
<evidence type="ECO:0000256" key="1">
    <source>
        <dbReference type="ARBA" id="ARBA00004651"/>
    </source>
</evidence>
<feature type="transmembrane region" description="Helical" evidence="7">
    <location>
        <begin position="163"/>
        <end position="181"/>
    </location>
</feature>
<feature type="transmembrane region" description="Helical" evidence="7">
    <location>
        <begin position="246"/>
        <end position="265"/>
    </location>
</feature>
<dbReference type="PROSITE" id="PS50893">
    <property type="entry name" value="ABC_TRANSPORTER_2"/>
    <property type="match status" value="1"/>
</dbReference>
<feature type="transmembrane region" description="Helical" evidence="7">
    <location>
        <begin position="21"/>
        <end position="41"/>
    </location>
</feature>
<protein>
    <submittedName>
        <fullName evidence="10">ABC transporter ATP-binding protein</fullName>
    </submittedName>
</protein>
<evidence type="ECO:0000256" key="7">
    <source>
        <dbReference type="SAM" id="Phobius"/>
    </source>
</evidence>
<dbReference type="InterPro" id="IPR036640">
    <property type="entry name" value="ABC1_TM_sf"/>
</dbReference>
<feature type="transmembrane region" description="Helical" evidence="7">
    <location>
        <begin position="61"/>
        <end position="80"/>
    </location>
</feature>
<keyword evidence="3" id="KW-0547">Nucleotide-binding</keyword>
<name>A0ABQ3FGI1_9GAMM</name>
<reference evidence="11" key="1">
    <citation type="journal article" date="2019" name="Int. J. Syst. Evol. Microbiol.">
        <title>The Global Catalogue of Microorganisms (GCM) 10K type strain sequencing project: providing services to taxonomists for standard genome sequencing and annotation.</title>
        <authorList>
            <consortium name="The Broad Institute Genomics Platform"/>
            <consortium name="The Broad Institute Genome Sequencing Center for Infectious Disease"/>
            <person name="Wu L."/>
            <person name="Ma J."/>
        </authorList>
    </citation>
    <scope>NUCLEOTIDE SEQUENCE [LARGE SCALE GENOMIC DNA]</scope>
    <source>
        <strain evidence="11">KCTC 42082</strain>
    </source>
</reference>
<dbReference type="CDD" id="cd18544">
    <property type="entry name" value="ABC_6TM_TmrA_like"/>
    <property type="match status" value="1"/>
</dbReference>
<dbReference type="SUPFAM" id="SSF52540">
    <property type="entry name" value="P-loop containing nucleoside triphosphate hydrolases"/>
    <property type="match status" value="1"/>
</dbReference>
<comment type="subcellular location">
    <subcellularLocation>
        <location evidence="1">Cell membrane</location>
        <topology evidence="1">Multi-pass membrane protein</topology>
    </subcellularLocation>
</comment>
<evidence type="ECO:0000313" key="10">
    <source>
        <dbReference type="EMBL" id="GHC22309.1"/>
    </source>
</evidence>
<dbReference type="InterPro" id="IPR027417">
    <property type="entry name" value="P-loop_NTPase"/>
</dbReference>
<dbReference type="InterPro" id="IPR003439">
    <property type="entry name" value="ABC_transporter-like_ATP-bd"/>
</dbReference>
<evidence type="ECO:0000256" key="2">
    <source>
        <dbReference type="ARBA" id="ARBA00022692"/>
    </source>
</evidence>
<feature type="domain" description="ABC transporter" evidence="8">
    <location>
        <begin position="338"/>
        <end position="572"/>
    </location>
</feature>
<evidence type="ECO:0000256" key="3">
    <source>
        <dbReference type="ARBA" id="ARBA00022741"/>
    </source>
</evidence>
<keyword evidence="6 7" id="KW-0472">Membrane</keyword>
<dbReference type="RefSeq" id="WP_189516326.1">
    <property type="nucleotide sequence ID" value="NZ_BMZM01000002.1"/>
</dbReference>
<dbReference type="PANTHER" id="PTHR24221:SF615">
    <property type="entry name" value="MULTIDRUG RESISTANCE-LIKE ATP-BINDING PROTEIN MDLB"/>
    <property type="match status" value="1"/>
</dbReference>
<sequence>MINRRLLALMLRPLLRDRRRLVLALALLMTATAMDVLGPWLTKHYIDAYLVPRDLRPEPLVILLVLYVGSQGLAALGRYLQTLYFARIALDAVHALRKRIFRHVMRLPQHVHDATPTGEMVARVTNDTDDLRELYVEFLATVLQNLMLLIGILLAMALMDLKLMLIAATLIPVAAVVIWGYQRASGPAAMEVRRLRAGQNARINEAIGGMSVLQAFNQTERFRQRYHDLNVAQYHARLHTIRISALLLRSALDLVGVIILAALLIGYGADALVGGAEIGVLYAFVTWLGRVSEPLIEITQRFNIFQQAGVAGTRLLSLLDRPQAHSGDDTQPIHCADYRLQAVDFRHHGADDNTLNDITLEIREGQFIGLVGPTGSGKSTLLDLLGGLQPITRGSLLLDGRRIETLAPSVINAVMASVPQEPFIRSTTLRDNLLMGIEADDAAIARAIDEAQLRELIDRLPDGLETPLGERGLTLSTGERQLLALARALLRQPRILLLDEATASVDSLTESRLNRALASLKGRVTMIVVAHRLSTIAGADEVVVMQAGHLVERGAPQRLLENPDGAYYRLWHQPAATDNPRP</sequence>
<organism evidence="10 11">
    <name type="scientific">Kushneria pakistanensis</name>
    <dbReference type="NCBI Taxonomy" id="1508770"/>
    <lineage>
        <taxon>Bacteria</taxon>
        <taxon>Pseudomonadati</taxon>
        <taxon>Pseudomonadota</taxon>
        <taxon>Gammaproteobacteria</taxon>
        <taxon>Oceanospirillales</taxon>
        <taxon>Halomonadaceae</taxon>
        <taxon>Kushneria</taxon>
    </lineage>
</organism>
<keyword evidence="4 10" id="KW-0067">ATP-binding</keyword>
<dbReference type="Pfam" id="PF00005">
    <property type="entry name" value="ABC_tran"/>
    <property type="match status" value="1"/>
</dbReference>
<evidence type="ECO:0000256" key="6">
    <source>
        <dbReference type="ARBA" id="ARBA00023136"/>
    </source>
</evidence>
<comment type="caution">
    <text evidence="10">The sequence shown here is derived from an EMBL/GenBank/DDBJ whole genome shotgun (WGS) entry which is preliminary data.</text>
</comment>
<accession>A0ABQ3FGI1</accession>
<dbReference type="SUPFAM" id="SSF90123">
    <property type="entry name" value="ABC transporter transmembrane region"/>
    <property type="match status" value="1"/>
</dbReference>
<evidence type="ECO:0000259" key="9">
    <source>
        <dbReference type="PROSITE" id="PS50929"/>
    </source>
</evidence>